<keyword evidence="1" id="KW-0808">Transferase</keyword>
<dbReference type="Gene3D" id="3.40.630.30">
    <property type="match status" value="1"/>
</dbReference>
<dbReference type="RefSeq" id="WP_270042899.1">
    <property type="nucleotide sequence ID" value="NZ_JAPDOD010000026.1"/>
</dbReference>
<dbReference type="GO" id="GO:0016747">
    <property type="term" value="F:acyltransferase activity, transferring groups other than amino-acyl groups"/>
    <property type="evidence" value="ECO:0007669"/>
    <property type="project" value="InterPro"/>
</dbReference>
<dbReference type="GO" id="GO:0003700">
    <property type="term" value="F:DNA-binding transcription factor activity"/>
    <property type="evidence" value="ECO:0007669"/>
    <property type="project" value="InterPro"/>
</dbReference>
<dbReference type="CDD" id="cd04301">
    <property type="entry name" value="NAT_SF"/>
    <property type="match status" value="1"/>
</dbReference>
<dbReference type="SUPFAM" id="SSF46785">
    <property type="entry name" value="Winged helix' DNA-binding domain"/>
    <property type="match status" value="1"/>
</dbReference>
<reference evidence="4" key="1">
    <citation type="submission" date="2022-10" db="EMBL/GenBank/DDBJ databases">
        <title>The WGS of Solirubrobacter ginsenosidimutans DSM 21036.</title>
        <authorList>
            <person name="Jiang Z."/>
        </authorList>
    </citation>
    <scope>NUCLEOTIDE SEQUENCE</scope>
    <source>
        <strain evidence="4">DSM 21036</strain>
    </source>
</reference>
<gene>
    <name evidence="4" type="ORF">OM076_25495</name>
</gene>
<dbReference type="AlphaFoldDB" id="A0A9X3MVU6"/>
<dbReference type="Gene3D" id="1.10.10.10">
    <property type="entry name" value="Winged helix-like DNA-binding domain superfamily/Winged helix DNA-binding domain"/>
    <property type="match status" value="1"/>
</dbReference>
<sequence length="275" mass="30214">MQIESVRSFNRTVTERIGALQDSYLASNRPLGADRVLWEIGDGTDLRTLRTRLGLDSGYLSRLIASLQREGLVETAPGEDKRVRAVTLTEAGRAERASLDRWSDELAQALLAPLSAAQRDRLVEAMATVERLLTAGLVQIAAEDPASADARRCLAAYYEELDARFDGGFEAAKTLPSDDALFLVARLRGEPVGCGAIKTATGDIKRMWVSPAARGLGLGRRMLSELERYSETGTARLETNRSLTEAIGLYRAAGYEEVAPFNDEPYAHHWFGKRL</sequence>
<dbReference type="SUPFAM" id="SSF55729">
    <property type="entry name" value="Acyl-CoA N-acyltransferases (Nat)"/>
    <property type="match status" value="1"/>
</dbReference>
<dbReference type="InterPro" id="IPR036390">
    <property type="entry name" value="WH_DNA-bd_sf"/>
</dbReference>
<accession>A0A9X3MVU6</accession>
<dbReference type="EMBL" id="JAPDOD010000026">
    <property type="protein sequence ID" value="MDA0163654.1"/>
    <property type="molecule type" value="Genomic_DNA"/>
</dbReference>
<dbReference type="Proteomes" id="UP001149140">
    <property type="component" value="Unassembled WGS sequence"/>
</dbReference>
<dbReference type="InterPro" id="IPR050832">
    <property type="entry name" value="Bact_Acetyltransf"/>
</dbReference>
<dbReference type="Pfam" id="PF13508">
    <property type="entry name" value="Acetyltransf_7"/>
    <property type="match status" value="1"/>
</dbReference>
<evidence type="ECO:0000259" key="3">
    <source>
        <dbReference type="PROSITE" id="PS51186"/>
    </source>
</evidence>
<evidence type="ECO:0000256" key="1">
    <source>
        <dbReference type="ARBA" id="ARBA00022679"/>
    </source>
</evidence>
<dbReference type="InterPro" id="IPR000182">
    <property type="entry name" value="GNAT_dom"/>
</dbReference>
<comment type="caution">
    <text evidence="4">The sequence shown here is derived from an EMBL/GenBank/DDBJ whole genome shotgun (WGS) entry which is preliminary data.</text>
</comment>
<evidence type="ECO:0000313" key="5">
    <source>
        <dbReference type="Proteomes" id="UP001149140"/>
    </source>
</evidence>
<keyword evidence="5" id="KW-1185">Reference proteome</keyword>
<proteinExistence type="predicted"/>
<dbReference type="PANTHER" id="PTHR43877">
    <property type="entry name" value="AMINOALKYLPHOSPHONATE N-ACETYLTRANSFERASE-RELATED-RELATED"/>
    <property type="match status" value="1"/>
</dbReference>
<dbReference type="InterPro" id="IPR036388">
    <property type="entry name" value="WH-like_DNA-bd_sf"/>
</dbReference>
<organism evidence="4 5">
    <name type="scientific">Solirubrobacter ginsenosidimutans</name>
    <dbReference type="NCBI Taxonomy" id="490573"/>
    <lineage>
        <taxon>Bacteria</taxon>
        <taxon>Bacillati</taxon>
        <taxon>Actinomycetota</taxon>
        <taxon>Thermoleophilia</taxon>
        <taxon>Solirubrobacterales</taxon>
        <taxon>Solirubrobacteraceae</taxon>
        <taxon>Solirubrobacter</taxon>
    </lineage>
</organism>
<keyword evidence="2" id="KW-0012">Acyltransferase</keyword>
<dbReference type="InterPro" id="IPR016181">
    <property type="entry name" value="Acyl_CoA_acyltransferase"/>
</dbReference>
<dbReference type="PANTHER" id="PTHR43877:SF2">
    <property type="entry name" value="AMINOALKYLPHOSPHONATE N-ACETYLTRANSFERASE-RELATED"/>
    <property type="match status" value="1"/>
</dbReference>
<feature type="domain" description="N-acetyltransferase" evidence="3">
    <location>
        <begin position="138"/>
        <end position="275"/>
    </location>
</feature>
<evidence type="ECO:0000313" key="4">
    <source>
        <dbReference type="EMBL" id="MDA0163654.1"/>
    </source>
</evidence>
<dbReference type="PROSITE" id="PS51186">
    <property type="entry name" value="GNAT"/>
    <property type="match status" value="1"/>
</dbReference>
<evidence type="ECO:0000256" key="2">
    <source>
        <dbReference type="ARBA" id="ARBA00023315"/>
    </source>
</evidence>
<protein>
    <submittedName>
        <fullName evidence="4">Bifunctional helix-turn-helix transcriptional regulator/GNAT family N-acetyltransferase</fullName>
    </submittedName>
</protein>
<name>A0A9X3MVU6_9ACTN</name>